<dbReference type="InterPro" id="IPR014284">
    <property type="entry name" value="RNA_pol_sigma-70_dom"/>
</dbReference>
<keyword evidence="3" id="KW-0731">Sigma factor</keyword>
<dbReference type="GO" id="GO:0016987">
    <property type="term" value="F:sigma factor activity"/>
    <property type="evidence" value="ECO:0007669"/>
    <property type="project" value="UniProtKB-KW"/>
</dbReference>
<proteinExistence type="inferred from homology"/>
<dbReference type="NCBIfam" id="TIGR02985">
    <property type="entry name" value="Sig70_bacteroi1"/>
    <property type="match status" value="1"/>
</dbReference>
<feature type="domain" description="RNA polymerase sigma factor 70 region 4 type 2" evidence="6">
    <location>
        <begin position="124"/>
        <end position="174"/>
    </location>
</feature>
<dbReference type="PANTHER" id="PTHR43133">
    <property type="entry name" value="RNA POLYMERASE ECF-TYPE SIGMA FACTO"/>
    <property type="match status" value="1"/>
</dbReference>
<dbReference type="SUPFAM" id="SSF88659">
    <property type="entry name" value="Sigma3 and sigma4 domains of RNA polymerase sigma factors"/>
    <property type="match status" value="1"/>
</dbReference>
<dbReference type="PANTHER" id="PTHR43133:SF46">
    <property type="entry name" value="RNA POLYMERASE SIGMA-70 FACTOR ECF SUBFAMILY"/>
    <property type="match status" value="1"/>
</dbReference>
<evidence type="ECO:0000313" key="8">
    <source>
        <dbReference type="Proteomes" id="UP000295706"/>
    </source>
</evidence>
<dbReference type="Pfam" id="PF08281">
    <property type="entry name" value="Sigma70_r4_2"/>
    <property type="match status" value="1"/>
</dbReference>
<dbReference type="AlphaFoldDB" id="A0A4R4K751"/>
<feature type="domain" description="RNA polymerase sigma-70 region 2" evidence="5">
    <location>
        <begin position="27"/>
        <end position="90"/>
    </location>
</feature>
<evidence type="ECO:0000259" key="5">
    <source>
        <dbReference type="Pfam" id="PF04542"/>
    </source>
</evidence>
<dbReference type="EMBL" id="SMJU01000012">
    <property type="protein sequence ID" value="TDB62331.1"/>
    <property type="molecule type" value="Genomic_DNA"/>
</dbReference>
<dbReference type="InterPro" id="IPR013249">
    <property type="entry name" value="RNA_pol_sigma70_r4_t2"/>
</dbReference>
<dbReference type="SUPFAM" id="SSF88946">
    <property type="entry name" value="Sigma2 domain of RNA polymerase sigma factors"/>
    <property type="match status" value="1"/>
</dbReference>
<dbReference type="GO" id="GO:0003677">
    <property type="term" value="F:DNA binding"/>
    <property type="evidence" value="ECO:0007669"/>
    <property type="project" value="InterPro"/>
</dbReference>
<gene>
    <name evidence="7" type="ORF">EZE20_18285</name>
</gene>
<dbReference type="InterPro" id="IPR014327">
    <property type="entry name" value="RNA_pol_sigma70_bacteroid"/>
</dbReference>
<keyword evidence="4" id="KW-0804">Transcription</keyword>
<dbReference type="NCBIfam" id="TIGR02937">
    <property type="entry name" value="sigma70-ECF"/>
    <property type="match status" value="1"/>
</dbReference>
<evidence type="ECO:0000259" key="6">
    <source>
        <dbReference type="Pfam" id="PF08281"/>
    </source>
</evidence>
<evidence type="ECO:0000256" key="1">
    <source>
        <dbReference type="ARBA" id="ARBA00010641"/>
    </source>
</evidence>
<comment type="similarity">
    <text evidence="1">Belongs to the sigma-70 factor family. ECF subfamily.</text>
</comment>
<dbReference type="OrthoDB" id="679904at2"/>
<name>A0A4R4K751_9BACT</name>
<dbReference type="InterPro" id="IPR039425">
    <property type="entry name" value="RNA_pol_sigma-70-like"/>
</dbReference>
<dbReference type="InterPro" id="IPR007627">
    <property type="entry name" value="RNA_pol_sigma70_r2"/>
</dbReference>
<dbReference type="GO" id="GO:0006352">
    <property type="term" value="P:DNA-templated transcription initiation"/>
    <property type="evidence" value="ECO:0007669"/>
    <property type="project" value="InterPro"/>
</dbReference>
<sequence>MILKQLDDERLVVLLREGKRNAFEEIYRRYWYKLYSVAYHQTGIREEAEELVQEVFLKLWSRRADVQIRHLGLYLTIAVKNQVYDYIKSQISYRKYQEYIIFQEIHQHYATEDIVNYTDLTNVVEKVLNRLPEKSAEIFKRSRFENQSVKEIAVGLNLSEKAVEYHITKSLRFLKENLKDFHSDN</sequence>
<protein>
    <submittedName>
        <fullName evidence="7">RNA polymerase sigma-70 factor</fullName>
    </submittedName>
</protein>
<evidence type="ECO:0000313" key="7">
    <source>
        <dbReference type="EMBL" id="TDB62331.1"/>
    </source>
</evidence>
<reference evidence="7 8" key="1">
    <citation type="submission" date="2019-02" db="EMBL/GenBank/DDBJ databases">
        <title>Arundinibacter roseus gen. nov., sp. nov., a new member of the family Cytophagaceae.</title>
        <authorList>
            <person name="Szuroczki S."/>
            <person name="Khayer B."/>
            <person name="Sproer C."/>
            <person name="Toumi M."/>
            <person name="Szabo A."/>
            <person name="Felfoldi T."/>
            <person name="Schumann P."/>
            <person name="Toth E."/>
        </authorList>
    </citation>
    <scope>NUCLEOTIDE SEQUENCE [LARGE SCALE GENOMIC DNA]</scope>
    <source>
        <strain evidence="7 8">DMA-k-7a</strain>
    </source>
</reference>
<evidence type="ECO:0000256" key="4">
    <source>
        <dbReference type="ARBA" id="ARBA00023163"/>
    </source>
</evidence>
<dbReference type="Proteomes" id="UP000295706">
    <property type="component" value="Unassembled WGS sequence"/>
</dbReference>
<comment type="caution">
    <text evidence="7">The sequence shown here is derived from an EMBL/GenBank/DDBJ whole genome shotgun (WGS) entry which is preliminary data.</text>
</comment>
<dbReference type="Gene3D" id="1.10.1740.10">
    <property type="match status" value="1"/>
</dbReference>
<evidence type="ECO:0000256" key="2">
    <source>
        <dbReference type="ARBA" id="ARBA00023015"/>
    </source>
</evidence>
<dbReference type="RefSeq" id="WP_132120354.1">
    <property type="nucleotide sequence ID" value="NZ_SMJU01000012.1"/>
</dbReference>
<dbReference type="InterPro" id="IPR036388">
    <property type="entry name" value="WH-like_DNA-bd_sf"/>
</dbReference>
<keyword evidence="8" id="KW-1185">Reference proteome</keyword>
<dbReference type="Pfam" id="PF04542">
    <property type="entry name" value="Sigma70_r2"/>
    <property type="match status" value="1"/>
</dbReference>
<dbReference type="Gene3D" id="1.10.10.10">
    <property type="entry name" value="Winged helix-like DNA-binding domain superfamily/Winged helix DNA-binding domain"/>
    <property type="match status" value="1"/>
</dbReference>
<evidence type="ECO:0000256" key="3">
    <source>
        <dbReference type="ARBA" id="ARBA00023082"/>
    </source>
</evidence>
<accession>A0A4R4K751</accession>
<organism evidence="7 8">
    <name type="scientific">Arundinibacter roseus</name>
    <dbReference type="NCBI Taxonomy" id="2070510"/>
    <lineage>
        <taxon>Bacteria</taxon>
        <taxon>Pseudomonadati</taxon>
        <taxon>Bacteroidota</taxon>
        <taxon>Cytophagia</taxon>
        <taxon>Cytophagales</taxon>
        <taxon>Spirosomataceae</taxon>
        <taxon>Arundinibacter</taxon>
    </lineage>
</organism>
<dbReference type="InterPro" id="IPR013324">
    <property type="entry name" value="RNA_pol_sigma_r3/r4-like"/>
</dbReference>
<dbReference type="InterPro" id="IPR013325">
    <property type="entry name" value="RNA_pol_sigma_r2"/>
</dbReference>
<keyword evidence="2" id="KW-0805">Transcription regulation</keyword>